<dbReference type="AlphaFoldDB" id="A0A1H6NGR5"/>
<dbReference type="PROSITE" id="PS51746">
    <property type="entry name" value="PPM_2"/>
    <property type="match status" value="1"/>
</dbReference>
<dbReference type="GO" id="GO:0005524">
    <property type="term" value="F:ATP binding"/>
    <property type="evidence" value="ECO:0007669"/>
    <property type="project" value="UniProtKB-KW"/>
</dbReference>
<dbReference type="Pfam" id="PF13672">
    <property type="entry name" value="PP2C_2"/>
    <property type="match status" value="1"/>
</dbReference>
<evidence type="ECO:0000313" key="8">
    <source>
        <dbReference type="EMBL" id="SEI12102.1"/>
    </source>
</evidence>
<dbReference type="CDD" id="cd14014">
    <property type="entry name" value="STKc_PknB_like"/>
    <property type="match status" value="1"/>
</dbReference>
<evidence type="ECO:0000256" key="2">
    <source>
        <dbReference type="ARBA" id="ARBA00022741"/>
    </source>
</evidence>
<accession>A0A1H6NGR5</accession>
<dbReference type="Gene3D" id="3.60.40.10">
    <property type="entry name" value="PPM-type phosphatase domain"/>
    <property type="match status" value="1"/>
</dbReference>
<dbReference type="OrthoDB" id="9801841at2"/>
<evidence type="ECO:0000256" key="5">
    <source>
        <dbReference type="SAM" id="Phobius"/>
    </source>
</evidence>
<dbReference type="InterPro" id="IPR008266">
    <property type="entry name" value="Tyr_kinase_AS"/>
</dbReference>
<dbReference type="SMART" id="SM00332">
    <property type="entry name" value="PP2Cc"/>
    <property type="match status" value="1"/>
</dbReference>
<keyword evidence="5" id="KW-0472">Membrane</keyword>
<dbReference type="InterPro" id="IPR000719">
    <property type="entry name" value="Prot_kinase_dom"/>
</dbReference>
<dbReference type="InterPro" id="IPR036457">
    <property type="entry name" value="PPM-type-like_dom_sf"/>
</dbReference>
<dbReference type="CDD" id="cd00143">
    <property type="entry name" value="PP2Cc"/>
    <property type="match status" value="1"/>
</dbReference>
<keyword evidence="9" id="KW-1185">Reference proteome</keyword>
<keyword evidence="1" id="KW-0808">Transferase</keyword>
<keyword evidence="5" id="KW-1133">Transmembrane helix</keyword>
<dbReference type="PROSITE" id="PS50011">
    <property type="entry name" value="PROTEIN_KINASE_DOM"/>
    <property type="match status" value="1"/>
</dbReference>
<dbReference type="Gene3D" id="3.30.200.20">
    <property type="entry name" value="Phosphorylase Kinase, domain 1"/>
    <property type="match status" value="1"/>
</dbReference>
<proteinExistence type="predicted"/>
<dbReference type="GO" id="GO:0004674">
    <property type="term" value="F:protein serine/threonine kinase activity"/>
    <property type="evidence" value="ECO:0007669"/>
    <property type="project" value="TreeGrafter"/>
</dbReference>
<name>A0A1H6NGR5_9GAMM</name>
<keyword evidence="2" id="KW-0547">Nucleotide-binding</keyword>
<feature type="domain" description="Protein kinase" evidence="6">
    <location>
        <begin position="273"/>
        <end position="536"/>
    </location>
</feature>
<dbReference type="EMBL" id="FNXF01000023">
    <property type="protein sequence ID" value="SEI12102.1"/>
    <property type="molecule type" value="Genomic_DNA"/>
</dbReference>
<feature type="transmembrane region" description="Helical" evidence="5">
    <location>
        <begin position="550"/>
        <end position="569"/>
    </location>
</feature>
<dbReference type="RefSeq" id="WP_092796795.1">
    <property type="nucleotide sequence ID" value="NZ_FNXF01000023.1"/>
</dbReference>
<dbReference type="PROSITE" id="PS00109">
    <property type="entry name" value="PROTEIN_KINASE_TYR"/>
    <property type="match status" value="1"/>
</dbReference>
<keyword evidence="4" id="KW-0067">ATP-binding</keyword>
<keyword evidence="3" id="KW-0418">Kinase</keyword>
<organism evidence="8 9">
    <name type="scientific">Rheinheimera pacifica</name>
    <dbReference type="NCBI Taxonomy" id="173990"/>
    <lineage>
        <taxon>Bacteria</taxon>
        <taxon>Pseudomonadati</taxon>
        <taxon>Pseudomonadota</taxon>
        <taxon>Gammaproteobacteria</taxon>
        <taxon>Chromatiales</taxon>
        <taxon>Chromatiaceae</taxon>
        <taxon>Rheinheimera</taxon>
    </lineage>
</organism>
<evidence type="ECO:0000259" key="6">
    <source>
        <dbReference type="PROSITE" id="PS50011"/>
    </source>
</evidence>
<dbReference type="SMART" id="SM00220">
    <property type="entry name" value="S_TKc"/>
    <property type="match status" value="1"/>
</dbReference>
<dbReference type="InterPro" id="IPR011009">
    <property type="entry name" value="Kinase-like_dom_sf"/>
</dbReference>
<gene>
    <name evidence="8" type="ORF">SAMN05660691_03897</name>
</gene>
<keyword evidence="5" id="KW-0812">Transmembrane</keyword>
<reference evidence="9" key="1">
    <citation type="submission" date="2016-10" db="EMBL/GenBank/DDBJ databases">
        <authorList>
            <person name="Varghese N."/>
            <person name="Submissions S."/>
        </authorList>
    </citation>
    <scope>NUCLEOTIDE SEQUENCE [LARGE SCALE GENOMIC DNA]</scope>
    <source>
        <strain evidence="9">DSM 17616</strain>
    </source>
</reference>
<evidence type="ECO:0000259" key="7">
    <source>
        <dbReference type="PROSITE" id="PS51746"/>
    </source>
</evidence>
<sequence length="570" mass="63159">MSLQVSIGQYSSAGRKALNQDWYGACLPAEPQLSNKGIALAVADGISSSTVSQIASETAVKSFLSDYYCTSDAWSVPHAALQVLKASHNWLYAQNRNGPFAADPDKGYVCTFSALILKQRHAHLLHVGDSRIYLLRNQQLEQLTRDHRIWRGTSSYLSQALGAAAVLEPDSHSLPVLPGDVFLLATDGLFEALSQPQLMALLEPQQLKPEQTDLTVLAQQLAAAALAAGSKDNITLQLVRINTLPADSRLPACFDQQLPVPPVLQPGDTLDGLQIVRPLQQNSRSHVYLVQDSATTKLLVLKAPSIDLAEQPDYLERLLREEWIAKRVNSAYVLRPASINRPRTALYTLFEYIDGQTLHQWQLDHPKATLEQIRSLTEQIGKGLQALHRSEILHQDLRPQNVMVTAQGNAIIIDFGAARLAGLQPDDDVAGEIPGTALYCAPEYFLGVPGSERADLYSLAVLTYQLLSGRFPYGPEVARCRSLKAQKRLQYQSVLSADSELPAWLDQTLAKALQPDPSQRYQALSEFLYDLRHPNAKFQAPQSLIELHPLWFWQSCCLLQCLIILWLLAN</sequence>
<dbReference type="SMART" id="SM00331">
    <property type="entry name" value="PP2C_SIG"/>
    <property type="match status" value="1"/>
</dbReference>
<feature type="domain" description="PPM-type phosphatase" evidence="7">
    <location>
        <begin position="6"/>
        <end position="241"/>
    </location>
</feature>
<dbReference type="SUPFAM" id="SSF81606">
    <property type="entry name" value="PP2C-like"/>
    <property type="match status" value="1"/>
</dbReference>
<dbReference type="Proteomes" id="UP000199371">
    <property type="component" value="Unassembled WGS sequence"/>
</dbReference>
<evidence type="ECO:0000256" key="3">
    <source>
        <dbReference type="ARBA" id="ARBA00022777"/>
    </source>
</evidence>
<evidence type="ECO:0000313" key="9">
    <source>
        <dbReference type="Proteomes" id="UP000199371"/>
    </source>
</evidence>
<evidence type="ECO:0000256" key="1">
    <source>
        <dbReference type="ARBA" id="ARBA00022679"/>
    </source>
</evidence>
<evidence type="ECO:0000256" key="4">
    <source>
        <dbReference type="ARBA" id="ARBA00022840"/>
    </source>
</evidence>
<dbReference type="Pfam" id="PF00069">
    <property type="entry name" value="Pkinase"/>
    <property type="match status" value="1"/>
</dbReference>
<dbReference type="PANTHER" id="PTHR43289">
    <property type="entry name" value="MITOGEN-ACTIVATED PROTEIN KINASE KINASE KINASE 20-RELATED"/>
    <property type="match status" value="1"/>
</dbReference>
<dbReference type="InterPro" id="IPR001932">
    <property type="entry name" value="PPM-type_phosphatase-like_dom"/>
</dbReference>
<dbReference type="PANTHER" id="PTHR43289:SF6">
    <property type="entry name" value="SERINE_THREONINE-PROTEIN KINASE NEKL-3"/>
    <property type="match status" value="1"/>
</dbReference>
<dbReference type="Gene3D" id="1.10.510.10">
    <property type="entry name" value="Transferase(Phosphotransferase) domain 1"/>
    <property type="match status" value="1"/>
</dbReference>
<dbReference type="STRING" id="173990.SAMN05660691_03897"/>
<protein>
    <submittedName>
        <fullName evidence="8">Protein phosphatase</fullName>
    </submittedName>
</protein>
<dbReference type="SUPFAM" id="SSF56112">
    <property type="entry name" value="Protein kinase-like (PK-like)"/>
    <property type="match status" value="1"/>
</dbReference>